<feature type="transmembrane region" description="Helical" evidence="1">
    <location>
        <begin position="27"/>
        <end position="46"/>
    </location>
</feature>
<dbReference type="Proteomes" id="UP001250932">
    <property type="component" value="Unassembled WGS sequence"/>
</dbReference>
<keyword evidence="1" id="KW-0472">Membrane</keyword>
<evidence type="ECO:0000313" key="2">
    <source>
        <dbReference type="EMBL" id="MDT7042617.1"/>
    </source>
</evidence>
<comment type="caution">
    <text evidence="2">The sequence shown here is derived from an EMBL/GenBank/DDBJ whole genome shotgun (WGS) entry which is preliminary data.</text>
</comment>
<feature type="transmembrane region" description="Helical" evidence="1">
    <location>
        <begin position="168"/>
        <end position="190"/>
    </location>
</feature>
<gene>
    <name evidence="2" type="ORF">PPG34_09655</name>
</gene>
<feature type="transmembrane region" description="Helical" evidence="1">
    <location>
        <begin position="93"/>
        <end position="113"/>
    </location>
</feature>
<proteinExistence type="predicted"/>
<evidence type="ECO:0000313" key="3">
    <source>
        <dbReference type="Proteomes" id="UP001250932"/>
    </source>
</evidence>
<reference evidence="2 3" key="1">
    <citation type="journal article" date="2023" name="ISME J.">
        <title>Cultivation and genomic characterization of novel and ubiquitous marine nitrite-oxidizing bacteria from the Nitrospirales.</title>
        <authorList>
            <person name="Mueller A.J."/>
            <person name="Daebeler A."/>
            <person name="Herbold C.W."/>
            <person name="Kirkegaard R.H."/>
            <person name="Daims H."/>
        </authorList>
    </citation>
    <scope>NUCLEOTIDE SEQUENCE [LARGE SCALE GENOMIC DNA]</scope>
    <source>
        <strain evidence="2 3">EB</strain>
    </source>
</reference>
<keyword evidence="1" id="KW-1133">Transmembrane helix</keyword>
<organism evidence="2 3">
    <name type="scientific">Candidatus Nitronereus thalassa</name>
    <dbReference type="NCBI Taxonomy" id="3020898"/>
    <lineage>
        <taxon>Bacteria</taxon>
        <taxon>Pseudomonadati</taxon>
        <taxon>Nitrospirota</taxon>
        <taxon>Nitrospiria</taxon>
        <taxon>Nitrospirales</taxon>
        <taxon>Nitrospiraceae</taxon>
        <taxon>Candidatus Nitronereus</taxon>
    </lineage>
</organism>
<feature type="transmembrane region" description="Helical" evidence="1">
    <location>
        <begin position="53"/>
        <end position="73"/>
    </location>
</feature>
<sequence length="268" mass="30027">MSEFVRATLLLYRQALQATGSSLIRNWILIIAVIALTIFMFLITGVARPLGMLGGFLLGAANAFAVGALLGLLEQAVMSTRRMTWEDLWQAAGQYFWDVLTIGFIVLLPLQFLELGMQNNPYGPMIVSAIFFLLFLLLNPVPEIIYQSRLGSPLDSLKESYEFVLENWIEWFLPLAFVLAPFGLSFFFGISSQGGRLSGLDFLQLLQLPLAILSQLFQFFGFSSSLATVMVLLFTPIGVVAMMLFRGFLFKALHGSSRRQRQFRARSL</sequence>
<dbReference type="EMBL" id="JAQOUE010000001">
    <property type="protein sequence ID" value="MDT7042617.1"/>
    <property type="molecule type" value="Genomic_DNA"/>
</dbReference>
<protein>
    <submittedName>
        <fullName evidence="2">Uncharacterized protein</fullName>
    </submittedName>
</protein>
<dbReference type="RefSeq" id="WP_313833053.1">
    <property type="nucleotide sequence ID" value="NZ_JAQOUE010000001.1"/>
</dbReference>
<keyword evidence="3" id="KW-1185">Reference proteome</keyword>
<accession>A0ABU3K8C4</accession>
<feature type="transmembrane region" description="Helical" evidence="1">
    <location>
        <begin position="226"/>
        <end position="249"/>
    </location>
</feature>
<name>A0ABU3K8C4_9BACT</name>
<evidence type="ECO:0000256" key="1">
    <source>
        <dbReference type="SAM" id="Phobius"/>
    </source>
</evidence>
<feature type="transmembrane region" description="Helical" evidence="1">
    <location>
        <begin position="125"/>
        <end position="148"/>
    </location>
</feature>
<keyword evidence="1" id="KW-0812">Transmembrane</keyword>